<dbReference type="Proteomes" id="UP000003963">
    <property type="component" value="Unassembled WGS sequence"/>
</dbReference>
<dbReference type="STRING" id="457427.SSOG_02285"/>
<evidence type="ECO:0000313" key="1">
    <source>
        <dbReference type="EMBL" id="EFL22573.1"/>
    </source>
</evidence>
<keyword evidence="2" id="KW-1185">Reference proteome</keyword>
<gene>
    <name evidence="1" type="ORF">SSOG_02285</name>
</gene>
<dbReference type="RefSeq" id="WP_009714394.1">
    <property type="nucleotide sequence ID" value="NZ_GG657754.1"/>
</dbReference>
<reference evidence="1 2" key="1">
    <citation type="submission" date="2009-02" db="EMBL/GenBank/DDBJ databases">
        <title>Annotation of Streptomyces hygroscopicus strain ATCC 53653.</title>
        <authorList>
            <consortium name="The Broad Institute Genome Sequencing Platform"/>
            <consortium name="Broad Institute Microbial Sequencing Center"/>
            <person name="Fischbach M."/>
            <person name="Godfrey P."/>
            <person name="Ward D."/>
            <person name="Young S."/>
            <person name="Zeng Q."/>
            <person name="Koehrsen M."/>
            <person name="Alvarado L."/>
            <person name="Berlin A.M."/>
            <person name="Bochicchio J."/>
            <person name="Borenstein D."/>
            <person name="Chapman S.B."/>
            <person name="Chen Z."/>
            <person name="Engels R."/>
            <person name="Freedman E."/>
            <person name="Gellesch M."/>
            <person name="Goldberg J."/>
            <person name="Griggs A."/>
            <person name="Gujja S."/>
            <person name="Heilman E.R."/>
            <person name="Heiman D.I."/>
            <person name="Hepburn T.A."/>
            <person name="Howarth C."/>
            <person name="Jen D."/>
            <person name="Larson L."/>
            <person name="Lewis B."/>
            <person name="Mehta T."/>
            <person name="Park D."/>
            <person name="Pearson M."/>
            <person name="Richards J."/>
            <person name="Roberts A."/>
            <person name="Saif S."/>
            <person name="Shea T.D."/>
            <person name="Shenoy N."/>
            <person name="Sisk P."/>
            <person name="Stolte C."/>
            <person name="Sykes S.N."/>
            <person name="Thomson T."/>
            <person name="Walk T."/>
            <person name="White J."/>
            <person name="Yandava C."/>
            <person name="Straight P."/>
            <person name="Clardy J."/>
            <person name="Hung D."/>
            <person name="Kolter R."/>
            <person name="Mekalanos J."/>
            <person name="Walker S."/>
            <person name="Walsh C.T."/>
            <person name="Wieland-Brown L.C."/>
            <person name="Haas B."/>
            <person name="Nusbaum C."/>
            <person name="Birren B."/>
        </authorList>
    </citation>
    <scope>NUCLEOTIDE SEQUENCE [LARGE SCALE GENOMIC DNA]</scope>
    <source>
        <strain evidence="1 2">ATCC 53653</strain>
    </source>
</reference>
<name>D9W866_9ACTN</name>
<dbReference type="HOGENOM" id="CLU_1377449_0_0_11"/>
<protein>
    <submittedName>
        <fullName evidence="1">Uncharacterized protein</fullName>
    </submittedName>
</protein>
<proteinExistence type="predicted"/>
<dbReference type="OrthoDB" id="8911139at2"/>
<dbReference type="AlphaFoldDB" id="D9W866"/>
<evidence type="ECO:0000313" key="2">
    <source>
        <dbReference type="Proteomes" id="UP000003963"/>
    </source>
</evidence>
<sequence length="198" mass="22500">MYEERLAEFSRERLDGRPVPDDLRTMLVAQWENRTDFRHLLDLRFFDPGELDPLLDTSYLSEAERADPEMQAINAGAAEMATYVKLVAEGGKGWIGYWLHPDEPTDGPWPVIELDTEFSYWSMAGSTLAEACAADRSRYQDEPDEQTAFSQLSARLTDLGLPLSGQDFDDLHDPEWTVDPEELTEELIDAERAKRGLA</sequence>
<dbReference type="EMBL" id="GG657754">
    <property type="protein sequence ID" value="EFL22573.1"/>
    <property type="molecule type" value="Genomic_DNA"/>
</dbReference>
<organism evidence="1 2">
    <name type="scientific">Streptomyces himastatinicus ATCC 53653</name>
    <dbReference type="NCBI Taxonomy" id="457427"/>
    <lineage>
        <taxon>Bacteria</taxon>
        <taxon>Bacillati</taxon>
        <taxon>Actinomycetota</taxon>
        <taxon>Actinomycetes</taxon>
        <taxon>Kitasatosporales</taxon>
        <taxon>Streptomycetaceae</taxon>
        <taxon>Streptomyces</taxon>
        <taxon>Streptomyces violaceusniger group</taxon>
    </lineage>
</organism>
<accession>D9W866</accession>